<reference evidence="1 3" key="1">
    <citation type="submission" date="2017-06" db="EMBL/GenBank/DDBJ databases">
        <title>Complete genome of Francisella adeliensis.</title>
        <authorList>
            <person name="Vallesi A."/>
            <person name="Sjodin A."/>
        </authorList>
    </citation>
    <scope>NUCLEOTIDE SEQUENCE [LARGE SCALE GENOMIC DNA]</scope>
    <source>
        <strain evidence="1 3">FDC440</strain>
    </source>
</reference>
<keyword evidence="4" id="KW-1185">Reference proteome</keyword>
<evidence type="ECO:0008006" key="5">
    <source>
        <dbReference type="Google" id="ProtNLM"/>
    </source>
</evidence>
<dbReference type="OrthoDB" id="7856828at2"/>
<dbReference type="RefSeq" id="WP_112870218.1">
    <property type="nucleotide sequence ID" value="NZ_CP021781.1"/>
</dbReference>
<accession>A0A2Z4XZW6</accession>
<dbReference type="Proteomes" id="UP000251120">
    <property type="component" value="Chromosome"/>
</dbReference>
<dbReference type="AlphaFoldDB" id="A0A2Z4XZW6"/>
<reference evidence="2 4" key="2">
    <citation type="submission" date="2019-08" db="EMBL/GenBank/DDBJ databases">
        <title>Complete genome sequences of Francisella adeliensis (FSC1325 and FSC1326).</title>
        <authorList>
            <person name="Ohrman C."/>
            <person name="Uneklint I."/>
            <person name="Vallesi A."/>
            <person name="Karlsson L."/>
            <person name="Sjodin A."/>
        </authorList>
    </citation>
    <scope>NUCLEOTIDE SEQUENCE [LARGE SCALE GENOMIC DNA]</scope>
    <source>
        <strain evidence="2 4">FSC1325</strain>
    </source>
</reference>
<dbReference type="EMBL" id="CP021781">
    <property type="protein sequence ID" value="AXA34042.1"/>
    <property type="molecule type" value="Genomic_DNA"/>
</dbReference>
<proteinExistence type="predicted"/>
<dbReference type="KEGG" id="fad:CDH04_06290"/>
<evidence type="ECO:0000313" key="2">
    <source>
        <dbReference type="EMBL" id="QIW12280.1"/>
    </source>
</evidence>
<evidence type="ECO:0000313" key="3">
    <source>
        <dbReference type="Proteomes" id="UP000251120"/>
    </source>
</evidence>
<organism evidence="1 3">
    <name type="scientific">Francisella adeliensis</name>
    <dbReference type="NCBI Taxonomy" id="2007306"/>
    <lineage>
        <taxon>Bacteria</taxon>
        <taxon>Pseudomonadati</taxon>
        <taxon>Pseudomonadota</taxon>
        <taxon>Gammaproteobacteria</taxon>
        <taxon>Thiotrichales</taxon>
        <taxon>Francisellaceae</taxon>
        <taxon>Francisella</taxon>
    </lineage>
</organism>
<dbReference type="EMBL" id="CP043424">
    <property type="protein sequence ID" value="QIW12280.1"/>
    <property type="molecule type" value="Genomic_DNA"/>
</dbReference>
<evidence type="ECO:0000313" key="4">
    <source>
        <dbReference type="Proteomes" id="UP000681131"/>
    </source>
</evidence>
<name>A0A2Z4XZW6_9GAMM</name>
<gene>
    <name evidence="1" type="ORF">CDH04_06290</name>
    <name evidence="2" type="ORF">FZC43_06290</name>
</gene>
<dbReference type="Proteomes" id="UP000681131">
    <property type="component" value="Chromosome"/>
</dbReference>
<protein>
    <recommendedName>
        <fullName evidence="5">Chromosome partitioning protein ParB</fullName>
    </recommendedName>
</protein>
<evidence type="ECO:0000313" key="1">
    <source>
        <dbReference type="EMBL" id="AXA34042.1"/>
    </source>
</evidence>
<sequence>MLRQQYHFRKYEEDVLIWDVNKIITLSKNLEPREIKLDTIKEFDTQYWYELGGAKPTCKNVVEHIKLINQADLSYPIILCNDGKIFDGMHRVCKAHLLGHKTILAIQFKEYLAPHYKNIDANDLEY</sequence>